<dbReference type="GO" id="GO:0006650">
    <property type="term" value="P:glycerophospholipid metabolic process"/>
    <property type="evidence" value="ECO:0007669"/>
    <property type="project" value="InterPro"/>
</dbReference>
<evidence type="ECO:0000256" key="9">
    <source>
        <dbReference type="ARBA" id="ARBA00047288"/>
    </source>
</evidence>
<dbReference type="Gene3D" id="3.20.20.390">
    <property type="entry name" value="FMN-linked oxidoreductases"/>
    <property type="match status" value="1"/>
</dbReference>
<evidence type="ECO:0000256" key="4">
    <source>
        <dbReference type="ARBA" id="ARBA00022723"/>
    </source>
</evidence>
<dbReference type="Pfam" id="PF01884">
    <property type="entry name" value="PcrB"/>
    <property type="match status" value="1"/>
</dbReference>
<accession>A0A0W8FWU2</accession>
<comment type="catalytic activity">
    <reaction evidence="9">
        <text>sn-glycerol 1-phosphate + (2E,6E,10E)-geranylgeranyl diphosphate = sn-3-O-(geranylgeranyl)glycerol 1-phosphate + diphosphate</text>
        <dbReference type="Rhea" id="RHEA:23404"/>
        <dbReference type="ChEBI" id="CHEBI:33019"/>
        <dbReference type="ChEBI" id="CHEBI:57677"/>
        <dbReference type="ChEBI" id="CHEBI:57685"/>
        <dbReference type="ChEBI" id="CHEBI:58756"/>
        <dbReference type="EC" id="2.5.1.41"/>
    </reaction>
</comment>
<dbReference type="AlphaFoldDB" id="A0A0W8FWU2"/>
<keyword evidence="8" id="KW-1208">Phospholipid metabolism</keyword>
<keyword evidence="5" id="KW-0460">Magnesium</keyword>
<dbReference type="InterPro" id="IPR010946">
    <property type="entry name" value="GGGP_synth"/>
</dbReference>
<reference evidence="10" key="1">
    <citation type="journal article" date="2015" name="Proc. Natl. Acad. Sci. U.S.A.">
        <title>Networks of energetic and metabolic interactions define dynamics in microbial communities.</title>
        <authorList>
            <person name="Embree M."/>
            <person name="Liu J.K."/>
            <person name="Al-Bassam M.M."/>
            <person name="Zengler K."/>
        </authorList>
    </citation>
    <scope>NUCLEOTIDE SEQUENCE</scope>
</reference>
<keyword evidence="3" id="KW-0808">Transferase</keyword>
<sequence>MKTYNYLQDIIANKGAAYLILIDPDKLSTDKISKFAKHCEESGVDGFLIGGSLLLNGNIDETIDSIKSSCSIPVIIFPGGIDQISAKANALLYISLISGRNADQIIGKHVVAAPLIKKIGIEPISTGYMLIESGKTTTAEYISNSKPIPRNKPEIAASTALAAEYMGMKLIYLEAGSGAELPVPNEMIKMVSQYCSLPIIVGGGIRDPKTAFEKVQSGAKVIVTGNFFEDESNWGKIKEFANAVHISEPKEI</sequence>
<dbReference type="InterPro" id="IPR038597">
    <property type="entry name" value="GGGP/HepGP_synthase_sf"/>
</dbReference>
<evidence type="ECO:0000256" key="1">
    <source>
        <dbReference type="ARBA" id="ARBA00012676"/>
    </source>
</evidence>
<dbReference type="NCBIfam" id="TIGR01768">
    <property type="entry name" value="GGGP-family"/>
    <property type="match status" value="1"/>
</dbReference>
<evidence type="ECO:0000256" key="3">
    <source>
        <dbReference type="ARBA" id="ARBA00022679"/>
    </source>
</evidence>
<protein>
    <recommendedName>
        <fullName evidence="1">phosphoglycerol geranylgeranyltransferase</fullName>
        <ecNumber evidence="1">2.5.1.41</ecNumber>
    </recommendedName>
</protein>
<evidence type="ECO:0000313" key="10">
    <source>
        <dbReference type="EMBL" id="KUG25368.1"/>
    </source>
</evidence>
<dbReference type="GO" id="GO:0005737">
    <property type="term" value="C:cytoplasm"/>
    <property type="evidence" value="ECO:0007669"/>
    <property type="project" value="InterPro"/>
</dbReference>
<dbReference type="InterPro" id="IPR008205">
    <property type="entry name" value="GGGP_HepGP_synthase"/>
</dbReference>
<comment type="caution">
    <text evidence="10">The sequence shown here is derived from an EMBL/GenBank/DDBJ whole genome shotgun (WGS) entry which is preliminary data.</text>
</comment>
<dbReference type="SUPFAM" id="SSF51395">
    <property type="entry name" value="FMN-linked oxidoreductases"/>
    <property type="match status" value="1"/>
</dbReference>
<keyword evidence="4" id="KW-0479">Metal-binding</keyword>
<evidence type="ECO:0000256" key="2">
    <source>
        <dbReference type="ARBA" id="ARBA00022516"/>
    </source>
</evidence>
<name>A0A0W8FWU2_9ZZZZ</name>
<dbReference type="NCBIfam" id="TIGR01769">
    <property type="entry name" value="GGGP"/>
    <property type="match status" value="1"/>
</dbReference>
<dbReference type="CDD" id="cd02812">
    <property type="entry name" value="PcrB_like"/>
    <property type="match status" value="1"/>
</dbReference>
<dbReference type="InterPro" id="IPR050064">
    <property type="entry name" value="IGPS_HisA/HisF"/>
</dbReference>
<evidence type="ECO:0000256" key="6">
    <source>
        <dbReference type="ARBA" id="ARBA00023098"/>
    </source>
</evidence>
<dbReference type="GO" id="GO:0000287">
    <property type="term" value="F:magnesium ion binding"/>
    <property type="evidence" value="ECO:0007669"/>
    <property type="project" value="InterPro"/>
</dbReference>
<keyword evidence="6" id="KW-0443">Lipid metabolism</keyword>
<dbReference type="PANTHER" id="PTHR21235:SF22">
    <property type="entry name" value="GERANYLGERANYLGLYCERYL PHOSPHATE SYNTHASE"/>
    <property type="match status" value="1"/>
</dbReference>
<organism evidence="10">
    <name type="scientific">hydrocarbon metagenome</name>
    <dbReference type="NCBI Taxonomy" id="938273"/>
    <lineage>
        <taxon>unclassified sequences</taxon>
        <taxon>metagenomes</taxon>
        <taxon>ecological metagenomes</taxon>
    </lineage>
</organism>
<keyword evidence="2" id="KW-0444">Lipid biosynthesis</keyword>
<dbReference type="HAMAP" id="MF_00112">
    <property type="entry name" value="GGGP_HepGP_synthase"/>
    <property type="match status" value="1"/>
</dbReference>
<keyword evidence="7" id="KW-0594">Phospholipid biosynthesis</keyword>
<proteinExistence type="inferred from homology"/>
<dbReference type="PANTHER" id="PTHR21235">
    <property type="entry name" value="IMIDAZOLE GLYCEROL PHOSPHATE SYNTHASE SUBUNIT HISF/H IGP SYNTHASE SUBUNIT HISF/H"/>
    <property type="match status" value="1"/>
</dbReference>
<evidence type="ECO:0000256" key="8">
    <source>
        <dbReference type="ARBA" id="ARBA00023264"/>
    </source>
</evidence>
<dbReference type="EC" id="2.5.1.41" evidence="1"/>
<evidence type="ECO:0000256" key="5">
    <source>
        <dbReference type="ARBA" id="ARBA00022842"/>
    </source>
</evidence>
<dbReference type="NCBIfam" id="NF003198">
    <property type="entry name" value="PRK04169.1-2"/>
    <property type="match status" value="1"/>
</dbReference>
<dbReference type="EMBL" id="LNQE01000702">
    <property type="protein sequence ID" value="KUG25368.1"/>
    <property type="molecule type" value="Genomic_DNA"/>
</dbReference>
<dbReference type="GO" id="GO:0047294">
    <property type="term" value="F:phosphoglycerol geranylgeranyltransferase activity"/>
    <property type="evidence" value="ECO:0007669"/>
    <property type="project" value="UniProtKB-EC"/>
</dbReference>
<evidence type="ECO:0000256" key="7">
    <source>
        <dbReference type="ARBA" id="ARBA00023209"/>
    </source>
</evidence>
<dbReference type="GO" id="GO:0000107">
    <property type="term" value="F:imidazoleglycerol-phosphate synthase activity"/>
    <property type="evidence" value="ECO:0007669"/>
    <property type="project" value="TreeGrafter"/>
</dbReference>
<gene>
    <name evidence="10" type="ORF">ASZ90_004806</name>
</gene>
<dbReference type="GO" id="GO:0008654">
    <property type="term" value="P:phospholipid biosynthetic process"/>
    <property type="evidence" value="ECO:0007669"/>
    <property type="project" value="UniProtKB-KW"/>
</dbReference>